<reference evidence="1" key="1">
    <citation type="submission" date="2018-05" db="EMBL/GenBank/DDBJ databases">
        <authorList>
            <person name="Lanie J.A."/>
            <person name="Ng W.-L."/>
            <person name="Kazmierczak K.M."/>
            <person name="Andrzejewski T.M."/>
            <person name="Davidsen T.M."/>
            <person name="Wayne K.J."/>
            <person name="Tettelin H."/>
            <person name="Glass J.I."/>
            <person name="Rusch D."/>
            <person name="Podicherti R."/>
            <person name="Tsui H.-C.T."/>
            <person name="Winkler M.E."/>
        </authorList>
    </citation>
    <scope>NUCLEOTIDE SEQUENCE</scope>
</reference>
<proteinExistence type="predicted"/>
<sequence>MSETNDIPKAYDPSEVEDRWYARWERDGCFAGKPAEGQPTY</sequence>
<feature type="non-terminal residue" evidence="1">
    <location>
        <position position="41"/>
    </location>
</feature>
<evidence type="ECO:0008006" key="2">
    <source>
        <dbReference type="Google" id="ProtNLM"/>
    </source>
</evidence>
<organism evidence="1">
    <name type="scientific">marine metagenome</name>
    <dbReference type="NCBI Taxonomy" id="408172"/>
    <lineage>
        <taxon>unclassified sequences</taxon>
        <taxon>metagenomes</taxon>
        <taxon>ecological metagenomes</taxon>
    </lineage>
</organism>
<gene>
    <name evidence="1" type="ORF">METZ01_LOCUS184921</name>
</gene>
<accession>A0A382D391</accession>
<protein>
    <recommendedName>
        <fullName evidence="2">Valyl-tRNA synthetase</fullName>
    </recommendedName>
</protein>
<evidence type="ECO:0000313" key="1">
    <source>
        <dbReference type="EMBL" id="SVB32067.1"/>
    </source>
</evidence>
<dbReference type="EMBL" id="UINC01037095">
    <property type="protein sequence ID" value="SVB32067.1"/>
    <property type="molecule type" value="Genomic_DNA"/>
</dbReference>
<name>A0A382D391_9ZZZZ</name>
<dbReference type="AlphaFoldDB" id="A0A382D391"/>